<comment type="similarity">
    <text evidence="1 5">Belongs to the FAD-dependent oxidoreductase 2 family. FRD/SDH subfamily.</text>
</comment>
<keyword evidence="8" id="KW-1185">Reference proteome</keyword>
<dbReference type="SUPFAM" id="SSF56425">
    <property type="entry name" value="Succinate dehydrogenase/fumarate reductase flavoprotein, catalytic domain"/>
    <property type="match status" value="1"/>
</dbReference>
<dbReference type="InterPro" id="IPR050315">
    <property type="entry name" value="FAD-oxidoreductase_2"/>
</dbReference>
<dbReference type="Pfam" id="PF00890">
    <property type="entry name" value="FAD_binding_2"/>
    <property type="match status" value="1"/>
</dbReference>
<comment type="cofactor">
    <cofactor evidence="5">
        <name>FAD</name>
        <dbReference type="ChEBI" id="CHEBI:57692"/>
    </cofactor>
    <text evidence="5">Binds 1 FAD per subunit.</text>
</comment>
<evidence type="ECO:0000256" key="5">
    <source>
        <dbReference type="RuleBase" id="RU366062"/>
    </source>
</evidence>
<evidence type="ECO:0000256" key="1">
    <source>
        <dbReference type="ARBA" id="ARBA00008040"/>
    </source>
</evidence>
<dbReference type="Pfam" id="PF04205">
    <property type="entry name" value="FMN_bind"/>
    <property type="match status" value="1"/>
</dbReference>
<gene>
    <name evidence="7" type="ORF">MUN46_007500</name>
</gene>
<dbReference type="InterPro" id="IPR036188">
    <property type="entry name" value="FAD/NAD-bd_sf"/>
</dbReference>
<comment type="catalytic activity">
    <reaction evidence="5">
        <text>dihydrourocanate + A = urocanate + AH2</text>
        <dbReference type="Rhea" id="RHEA:36059"/>
        <dbReference type="ChEBI" id="CHEBI:13193"/>
        <dbReference type="ChEBI" id="CHEBI:17499"/>
        <dbReference type="ChEBI" id="CHEBI:27247"/>
        <dbReference type="ChEBI" id="CHEBI:72991"/>
        <dbReference type="EC" id="1.3.99.33"/>
    </reaction>
</comment>
<dbReference type="Gene3D" id="3.50.50.60">
    <property type="entry name" value="FAD/NAD(P)-binding domain"/>
    <property type="match status" value="1"/>
</dbReference>
<feature type="signal peptide" evidence="5">
    <location>
        <begin position="1"/>
        <end position="20"/>
    </location>
</feature>
<dbReference type="SMART" id="SM00900">
    <property type="entry name" value="FMN_bind"/>
    <property type="match status" value="1"/>
</dbReference>
<dbReference type="InterPro" id="IPR027477">
    <property type="entry name" value="Succ_DH/fumarate_Rdtase_cat_sf"/>
</dbReference>
<evidence type="ECO:0000256" key="3">
    <source>
        <dbReference type="ARBA" id="ARBA00022827"/>
    </source>
</evidence>
<dbReference type="Gene3D" id="3.90.700.10">
    <property type="entry name" value="Succinate dehydrogenase/fumarate reductase flavoprotein, catalytic domain"/>
    <property type="match status" value="1"/>
</dbReference>
<feature type="chain" id="PRO_5045009865" description="Urocanate reductase" evidence="5">
    <location>
        <begin position="21"/>
        <end position="586"/>
    </location>
</feature>
<dbReference type="PRINTS" id="PR00411">
    <property type="entry name" value="PNDRDTASEI"/>
</dbReference>
<keyword evidence="5" id="KW-0732">Signal</keyword>
<reference evidence="7" key="1">
    <citation type="submission" date="2023-03" db="EMBL/GenBank/DDBJ databases">
        <title>Mesosutterella sp. nov. isolated from porcine feces.</title>
        <authorList>
            <person name="Yu S."/>
        </authorList>
    </citation>
    <scope>NUCLEOTIDE SEQUENCE</scope>
    <source>
        <strain evidence="7">AGMB02718</strain>
    </source>
</reference>
<evidence type="ECO:0000313" key="8">
    <source>
        <dbReference type="Proteomes" id="UP001165481"/>
    </source>
</evidence>
<comment type="caution">
    <text evidence="7">The sequence shown here is derived from an EMBL/GenBank/DDBJ whole genome shotgun (WGS) entry which is preliminary data.</text>
</comment>
<dbReference type="EC" id="1.3.99.33" evidence="5"/>
<dbReference type="RefSeq" id="WP_243377193.1">
    <property type="nucleotide sequence ID" value="NZ_JAKZJU020000001.1"/>
</dbReference>
<dbReference type="PANTHER" id="PTHR43400:SF7">
    <property type="entry name" value="FAD-DEPENDENT OXIDOREDUCTASE 2 FAD BINDING DOMAIN-CONTAINING PROTEIN"/>
    <property type="match status" value="1"/>
</dbReference>
<keyword evidence="4 5" id="KW-0560">Oxidoreductase</keyword>
<evidence type="ECO:0000256" key="4">
    <source>
        <dbReference type="ARBA" id="ARBA00023002"/>
    </source>
</evidence>
<dbReference type="PANTHER" id="PTHR43400">
    <property type="entry name" value="FUMARATE REDUCTASE"/>
    <property type="match status" value="1"/>
</dbReference>
<dbReference type="InterPro" id="IPR007329">
    <property type="entry name" value="FMN-bd"/>
</dbReference>
<protein>
    <recommendedName>
        <fullName evidence="5">Urocanate reductase</fullName>
        <ecNumber evidence="5">1.3.99.33</ecNumber>
    </recommendedName>
</protein>
<proteinExistence type="inferred from homology"/>
<comment type="cofactor">
    <cofactor evidence="5">
        <name>FMN</name>
        <dbReference type="ChEBI" id="CHEBI:58210"/>
    </cofactor>
    <text evidence="5">Binds 1 or 2 FMN covalently per subunit.</text>
</comment>
<evidence type="ECO:0000256" key="2">
    <source>
        <dbReference type="ARBA" id="ARBA00022630"/>
    </source>
</evidence>
<keyword evidence="3 5" id="KW-0274">FAD</keyword>
<sequence length="586" mass="61687">MNQKLLIIAAAVLAAGTASAAAPNSVYSVTVPGHNGPMTVDTHVENGKITDIITRDLESPGIGKIAISKLHDEIVFQQNIPVEAISGATITCAAYLDAVGQTIKMAGVDPAKYHHPKKAAPLKDSYRSDVVIVGGGGAGLAAAAAAIEAGARVIIVEKLGMLGGSSAVSGGSLNAVDPARQKLQGIPDSVERHYNDTMRGGHNKNNPLLARYLVENALPTLRWLEDKGVMFQPKVHMIVGGLYPRGHSVIGRGSGYISAFERFIAAYPDRVQVFTNTKAVSLVKDKNGRVTGVSCTHKGKPVTFSADRGVIITTGGFAANIQMRMKYNTGDWKDVKLDGNIGTTNRSNASLGEGLALGTGAGAGLVDMNEIQLHPGGAPGTGIMSSWPSGSNRIFVNKQGSRFVRENAPRDVLCRAILKQPGSTYFVVLNHLRFPTLETRAGDTTLRDQIKLGQAYEGKTLEELAKKIGADPAKLQASVDEYNAVVTHKKAADQFGFKGQGPSDKPLLDGPWYATRLVPAVHHTMGGLRINVNSQVLTPEGRPIPGLYAAGEVAGGVHGANRVGGNGILDAMVFGRHAGTMAAQNK</sequence>
<dbReference type="InterPro" id="IPR003953">
    <property type="entry name" value="FAD-dep_OxRdtase_2_FAD-bd"/>
</dbReference>
<dbReference type="EMBL" id="JAKZJU020000001">
    <property type="protein sequence ID" value="MDL2059771.1"/>
    <property type="molecule type" value="Genomic_DNA"/>
</dbReference>
<evidence type="ECO:0000313" key="7">
    <source>
        <dbReference type="EMBL" id="MDL2059771.1"/>
    </source>
</evidence>
<dbReference type="SUPFAM" id="SSF51905">
    <property type="entry name" value="FAD/NAD(P)-binding domain"/>
    <property type="match status" value="1"/>
</dbReference>
<keyword evidence="2 5" id="KW-0285">Flavoprotein</keyword>
<dbReference type="NCBIfam" id="TIGR01813">
    <property type="entry name" value="flavo_cyto_c"/>
    <property type="match status" value="1"/>
</dbReference>
<accession>A0ABT7IN20</accession>
<organism evidence="7 8">
    <name type="scientific">Mesosutterella faecium</name>
    <dbReference type="NCBI Taxonomy" id="2925194"/>
    <lineage>
        <taxon>Bacteria</taxon>
        <taxon>Pseudomonadati</taxon>
        <taxon>Pseudomonadota</taxon>
        <taxon>Betaproteobacteria</taxon>
        <taxon>Burkholderiales</taxon>
        <taxon>Sutterellaceae</taxon>
        <taxon>Mesosutterella</taxon>
    </lineage>
</organism>
<feature type="domain" description="FMN-binding" evidence="6">
    <location>
        <begin position="33"/>
        <end position="106"/>
    </location>
</feature>
<evidence type="ECO:0000259" key="6">
    <source>
        <dbReference type="SMART" id="SM00900"/>
    </source>
</evidence>
<name>A0ABT7IN20_9BURK</name>
<dbReference type="InterPro" id="IPR010960">
    <property type="entry name" value="Flavocytochrome_c"/>
</dbReference>
<dbReference type="Proteomes" id="UP001165481">
    <property type="component" value="Unassembled WGS sequence"/>
</dbReference>